<dbReference type="WBParaSite" id="nRc.2.0.1.t32062-RA">
    <property type="protein sequence ID" value="nRc.2.0.1.t32062-RA"/>
    <property type="gene ID" value="nRc.2.0.1.g32062"/>
</dbReference>
<protein>
    <submittedName>
        <fullName evidence="2">Uncharacterized protein</fullName>
    </submittedName>
</protein>
<evidence type="ECO:0000313" key="2">
    <source>
        <dbReference type="WBParaSite" id="nRc.2.0.1.t32062-RA"/>
    </source>
</evidence>
<reference evidence="2" key="1">
    <citation type="submission" date="2022-11" db="UniProtKB">
        <authorList>
            <consortium name="WormBaseParasite"/>
        </authorList>
    </citation>
    <scope>IDENTIFICATION</scope>
</reference>
<dbReference type="Proteomes" id="UP000887565">
    <property type="component" value="Unplaced"/>
</dbReference>
<organism evidence="1 2">
    <name type="scientific">Romanomermis culicivorax</name>
    <name type="common">Nematode worm</name>
    <dbReference type="NCBI Taxonomy" id="13658"/>
    <lineage>
        <taxon>Eukaryota</taxon>
        <taxon>Metazoa</taxon>
        <taxon>Ecdysozoa</taxon>
        <taxon>Nematoda</taxon>
        <taxon>Enoplea</taxon>
        <taxon>Dorylaimia</taxon>
        <taxon>Mermithida</taxon>
        <taxon>Mermithoidea</taxon>
        <taxon>Mermithidae</taxon>
        <taxon>Romanomermis</taxon>
    </lineage>
</organism>
<proteinExistence type="predicted"/>
<name>A0A915K068_ROMCU</name>
<sequence length="48" mass="5545">MPLDIAALAFYNLNEYYLIEYDYAKYGLGDFTPKPHIPLHPASEMPKL</sequence>
<evidence type="ECO:0000313" key="1">
    <source>
        <dbReference type="Proteomes" id="UP000887565"/>
    </source>
</evidence>
<dbReference type="AlphaFoldDB" id="A0A915K068"/>
<keyword evidence="1" id="KW-1185">Reference proteome</keyword>
<accession>A0A915K068</accession>